<feature type="compositionally biased region" description="Low complexity" evidence="1">
    <location>
        <begin position="31"/>
        <end position="58"/>
    </location>
</feature>
<keyword evidence="4" id="KW-1185">Reference proteome</keyword>
<keyword evidence="2" id="KW-1133">Transmembrane helix</keyword>
<feature type="transmembrane region" description="Helical" evidence="2">
    <location>
        <begin position="104"/>
        <end position="126"/>
    </location>
</feature>
<evidence type="ECO:0000256" key="1">
    <source>
        <dbReference type="SAM" id="MobiDB-lite"/>
    </source>
</evidence>
<feature type="compositionally biased region" description="Low complexity" evidence="1">
    <location>
        <begin position="465"/>
        <end position="475"/>
    </location>
</feature>
<feature type="compositionally biased region" description="Low complexity" evidence="1">
    <location>
        <begin position="227"/>
        <end position="264"/>
    </location>
</feature>
<feature type="compositionally biased region" description="Low complexity" evidence="1">
    <location>
        <begin position="185"/>
        <end position="195"/>
    </location>
</feature>
<feature type="compositionally biased region" description="Low complexity" evidence="1">
    <location>
        <begin position="378"/>
        <end position="389"/>
    </location>
</feature>
<keyword evidence="2" id="KW-0472">Membrane</keyword>
<sequence>MGGEEDDDYSQPPVVDELGMSATLRSDPPGSNARMRANRATTTNNTSAANTGTSGASTQPTTQSHNNQSRPDPPASPRKLFKAPQFNNKKKHPISPKKKRRGRAMAFLVCLTVVSAVMLGCVLGEYEKTVEAVLKVAKLNSTSFNTISFNATATSTMIRKQLRLFDSNKLKNVIGLGTATTTTTKTTATTTPETTISSNSKDSGNINDHTTDTTTTTVTVTEKKKTPSPTQTPTTKNPTSSPTTSPDKTTTTTTTTSPPEVVVVTKEEETNKETPADADQDKPTEAIAETDTVDTTTDALETTDAAPTEADKEVDEPTETSKIGDTKDAETETTDATPTDVEDNGKATADKEDTTTATDATPTDKKDDEQTPDKDDTTATTTEAAPTDSETTDKDDTAAATDASPTDSETTNKEDTTTTTEAYPTTDEKKDEKPTGKDDATTTTTDATPTDKKDEGKTADKADATEATDPTPTKDNTVVVVENDTATPGSISLVTSFWAQPPKQKGNNLHRLEIQAAMVNNRNNQYLDQIVVILDGATKDANCTHLQTQLDELEADVVAKMPGYVKTAYETNKKEKLPVFTCIDREEKQPNYYEIFKYATDPKIVTSDVVIVANADQAFDDTVQWAGKIKDDAVLVLPTWGFDKKQVPQLTKEYFKFVHGGKDAKMFQEGAVSRCSEGEKSWDGYVFHRKLIAGHLESDNFMRYTVVDDPKQDYFVMNEVGAENAALYALLQNVPDAKDAVGCSVIQMWHFHGGLANMHVHEKADYWHFKGKGKNKLRAVPRPWRTAGHPIADAFVVKNVPQTKMSGATKKEEGDISTISDTVEGEDADKSAAVRRTNESAAKTSTKAAEGTVSLVSSFFASGLLAKEQPHPHLAETMMAFLNNINNPHFNQVVVILDGSSSKANCATFERKLQDLQAQFQKWNNSGTDNGPEIVSSKLTCVDREQGQPNYFEMFSYASDPEIITSDVVLMANADQAYDESVKWAGKIKDEAIGTLPSWGYDKATAPKSITNYFEFSHLPNVSKVDNVKRAFERSPMPNKCKSVSSSWDGYVFHPALIRGRIKEEDFVRPSFLFDLNEKGKRVNITNSTAMFKMNEQGAENAGFASLIMNIPEAFHAQTCEVIRGWHFHAAEKMHADNKVDQSIDGKTQRKFLWYHEDPKIRKTVVPEPARRASKWFKGLYPVEPEILV</sequence>
<feature type="compositionally biased region" description="Basic and acidic residues" evidence="1">
    <location>
        <begin position="362"/>
        <end position="377"/>
    </location>
</feature>
<organism evidence="3 4">
    <name type="scientific">Seminavis robusta</name>
    <dbReference type="NCBI Taxonomy" id="568900"/>
    <lineage>
        <taxon>Eukaryota</taxon>
        <taxon>Sar</taxon>
        <taxon>Stramenopiles</taxon>
        <taxon>Ochrophyta</taxon>
        <taxon>Bacillariophyta</taxon>
        <taxon>Bacillariophyceae</taxon>
        <taxon>Bacillariophycidae</taxon>
        <taxon>Naviculales</taxon>
        <taxon>Naviculaceae</taxon>
        <taxon>Seminavis</taxon>
    </lineage>
</organism>
<feature type="compositionally biased region" description="Basic and acidic residues" evidence="1">
    <location>
        <begin position="426"/>
        <end position="440"/>
    </location>
</feature>
<feature type="compositionally biased region" description="Basic and acidic residues" evidence="1">
    <location>
        <begin position="449"/>
        <end position="464"/>
    </location>
</feature>
<feature type="compositionally biased region" description="Polar residues" evidence="1">
    <location>
        <begin position="196"/>
        <end position="208"/>
    </location>
</feature>
<feature type="compositionally biased region" description="Polar residues" evidence="1">
    <location>
        <begin position="59"/>
        <end position="70"/>
    </location>
</feature>
<evidence type="ECO:0000313" key="4">
    <source>
        <dbReference type="Proteomes" id="UP001153069"/>
    </source>
</evidence>
<accession>A0A9N8E1S6</accession>
<feature type="compositionally biased region" description="Low complexity" evidence="1">
    <location>
        <begin position="398"/>
        <end position="409"/>
    </location>
</feature>
<reference evidence="3" key="1">
    <citation type="submission" date="2020-06" db="EMBL/GenBank/DDBJ databases">
        <authorList>
            <consortium name="Plant Systems Biology data submission"/>
        </authorList>
    </citation>
    <scope>NUCLEOTIDE SEQUENCE</scope>
    <source>
        <strain evidence="3">D6</strain>
    </source>
</reference>
<dbReference type="EMBL" id="CAICTM010000419">
    <property type="protein sequence ID" value="CAB9510109.1"/>
    <property type="molecule type" value="Genomic_DNA"/>
</dbReference>
<feature type="region of interest" description="Disordered" evidence="1">
    <location>
        <begin position="1"/>
        <end position="99"/>
    </location>
</feature>
<dbReference type="Proteomes" id="UP001153069">
    <property type="component" value="Unassembled WGS sequence"/>
</dbReference>
<proteinExistence type="predicted"/>
<feature type="compositionally biased region" description="Basic and acidic residues" evidence="1">
    <location>
        <begin position="265"/>
        <end position="284"/>
    </location>
</feature>
<comment type="caution">
    <text evidence="3">The sequence shown here is derived from an EMBL/GenBank/DDBJ whole genome shotgun (WGS) entry which is preliminary data.</text>
</comment>
<name>A0A9N8E1S6_9STRA</name>
<feature type="compositionally biased region" description="Basic residues" evidence="1">
    <location>
        <begin position="88"/>
        <end position="99"/>
    </location>
</feature>
<dbReference type="AlphaFoldDB" id="A0A9N8E1S6"/>
<evidence type="ECO:0000256" key="2">
    <source>
        <dbReference type="SAM" id="Phobius"/>
    </source>
</evidence>
<gene>
    <name evidence="3" type="ORF">SEMRO_420_G139370.1</name>
</gene>
<keyword evidence="2" id="KW-0812">Transmembrane</keyword>
<feature type="region of interest" description="Disordered" evidence="1">
    <location>
        <begin position="185"/>
        <end position="477"/>
    </location>
</feature>
<feature type="compositionally biased region" description="Basic and acidic residues" evidence="1">
    <location>
        <begin position="343"/>
        <end position="354"/>
    </location>
</feature>
<protein>
    <submittedName>
        <fullName evidence="3">Uncharacterized protein</fullName>
    </submittedName>
</protein>
<feature type="compositionally biased region" description="Low complexity" evidence="1">
    <location>
        <begin position="285"/>
        <end position="308"/>
    </location>
</feature>
<evidence type="ECO:0000313" key="3">
    <source>
        <dbReference type="EMBL" id="CAB9510109.1"/>
    </source>
</evidence>